<evidence type="ECO:0000313" key="3">
    <source>
        <dbReference type="Proteomes" id="UP000002698"/>
    </source>
</evidence>
<gene>
    <name evidence="2" type="ordered locus">NP_1602A</name>
</gene>
<dbReference type="PROSITE" id="PS51257">
    <property type="entry name" value="PROKAR_LIPOPROTEIN"/>
    <property type="match status" value="1"/>
</dbReference>
<dbReference type="STRING" id="348780.NP_1602A"/>
<feature type="region of interest" description="Disordered" evidence="1">
    <location>
        <begin position="31"/>
        <end position="129"/>
    </location>
</feature>
<reference evidence="2 3" key="1">
    <citation type="journal article" date="2005" name="Genome Res.">
        <title>Living with two extremes: conclusions from the genome sequence of Natronomonas pharaonis.</title>
        <authorList>
            <person name="Falb M."/>
            <person name="Pfeiffer F."/>
            <person name="Palm P."/>
            <person name="Rodewald K."/>
            <person name="Hickmann V."/>
            <person name="Tittor J."/>
            <person name="Oesterhelt D."/>
        </authorList>
    </citation>
    <scope>NUCLEOTIDE SEQUENCE [LARGE SCALE GENOMIC DNA]</scope>
    <source>
        <strain evidence="3">ATCC 35678 / DSM 2160 / CIP 103997 / JCM 8858 / NBRC 14720 / NCIMB 2260 / Gabara</strain>
    </source>
</reference>
<dbReference type="Proteomes" id="UP000002698">
    <property type="component" value="Chromosome"/>
</dbReference>
<protein>
    <submittedName>
        <fullName evidence="2">Uncharacterized protein</fullName>
    </submittedName>
</protein>
<dbReference type="EnsemblBacteria" id="CAI48892">
    <property type="protein sequence ID" value="CAI48892"/>
    <property type="gene ID" value="NP_1602A"/>
</dbReference>
<dbReference type="AlphaFoldDB" id="A0A1U7EV64"/>
<dbReference type="EMBL" id="CR936257">
    <property type="protein sequence ID" value="CAI48892.1"/>
    <property type="molecule type" value="Genomic_DNA"/>
</dbReference>
<dbReference type="HOGENOM" id="CLU_1943918_0_0_2"/>
<dbReference type="KEGG" id="nph:NP_1602A"/>
<keyword evidence="3" id="KW-1185">Reference proteome</keyword>
<evidence type="ECO:0000256" key="1">
    <source>
        <dbReference type="SAM" id="MobiDB-lite"/>
    </source>
</evidence>
<feature type="compositionally biased region" description="Basic and acidic residues" evidence="1">
    <location>
        <begin position="56"/>
        <end position="69"/>
    </location>
</feature>
<sequence>MPPHTPRHDRQTLLATVGSVAAVAAAGCLATGDESDTGGESGGSPAGELGSPAAETGRHDVTASHEDIRSFIYQPPDPDDQSPGGPSPAGPKRARTVQRTTPARSRSGTDTNARHQCHFHITGTTDEPF</sequence>
<evidence type="ECO:0000313" key="2">
    <source>
        <dbReference type="EMBL" id="CAI48892.1"/>
    </source>
</evidence>
<accession>A0A1U7EV64</accession>
<name>A0A1U7EV64_NATPD</name>
<feature type="compositionally biased region" description="Polar residues" evidence="1">
    <location>
        <begin position="97"/>
        <end position="111"/>
    </location>
</feature>
<organism evidence="2 3">
    <name type="scientific">Natronomonas pharaonis (strain ATCC 35678 / DSM 2160 / CIP 103997 / JCM 8858 / NBRC 14720 / NCIMB 2260 / Gabara)</name>
    <name type="common">Halobacterium pharaonis</name>
    <dbReference type="NCBI Taxonomy" id="348780"/>
    <lineage>
        <taxon>Archaea</taxon>
        <taxon>Methanobacteriati</taxon>
        <taxon>Methanobacteriota</taxon>
        <taxon>Stenosarchaea group</taxon>
        <taxon>Halobacteria</taxon>
        <taxon>Halobacteriales</taxon>
        <taxon>Natronomonadaceae</taxon>
        <taxon>Natronomonas</taxon>
    </lineage>
</organism>
<proteinExistence type="predicted"/>